<dbReference type="AlphaFoldDB" id="A0A7X0BTW3"/>
<comment type="caution">
    <text evidence="2">The sequence shown here is derived from an EMBL/GenBank/DDBJ whole genome shotgun (WGS) entry which is preliminary data.</text>
</comment>
<dbReference type="GO" id="GO:0051287">
    <property type="term" value="F:NAD binding"/>
    <property type="evidence" value="ECO:0007669"/>
    <property type="project" value="UniProtKB-ARBA"/>
</dbReference>
<dbReference type="InterPro" id="IPR002504">
    <property type="entry name" value="NADK"/>
</dbReference>
<dbReference type="Pfam" id="PF20143">
    <property type="entry name" value="NAD_kinase_C"/>
    <property type="match status" value="1"/>
</dbReference>
<dbReference type="GO" id="GO:0003951">
    <property type="term" value="F:NAD+ kinase activity"/>
    <property type="evidence" value="ECO:0007669"/>
    <property type="project" value="InterPro"/>
</dbReference>
<dbReference type="SUPFAM" id="SSF111331">
    <property type="entry name" value="NAD kinase/diacylglycerol kinase-like"/>
    <property type="match status" value="1"/>
</dbReference>
<dbReference type="GO" id="GO:0005524">
    <property type="term" value="F:ATP binding"/>
    <property type="evidence" value="ECO:0007669"/>
    <property type="project" value="UniProtKB-ARBA"/>
</dbReference>
<dbReference type="PIRSF" id="PIRSF016907">
    <property type="entry name" value="Kin_ATP-NAD"/>
    <property type="match status" value="1"/>
</dbReference>
<proteinExistence type="predicted"/>
<dbReference type="GO" id="GO:0006741">
    <property type="term" value="P:NADP+ biosynthetic process"/>
    <property type="evidence" value="ECO:0007669"/>
    <property type="project" value="InterPro"/>
</dbReference>
<name>A0A7X0BTW3_9PSED</name>
<dbReference type="EMBL" id="JACHLL010000003">
    <property type="protein sequence ID" value="MBB6341760.1"/>
    <property type="molecule type" value="Genomic_DNA"/>
</dbReference>
<keyword evidence="2" id="KW-0418">Kinase</keyword>
<evidence type="ECO:0000313" key="2">
    <source>
        <dbReference type="EMBL" id="MBB6341760.1"/>
    </source>
</evidence>
<dbReference type="PANTHER" id="PTHR40697:SF2">
    <property type="entry name" value="ATP-NAD KINASE-RELATED"/>
    <property type="match status" value="1"/>
</dbReference>
<dbReference type="PANTHER" id="PTHR40697">
    <property type="entry name" value="ACETOIN CATABOLISM PROTEIN X"/>
    <property type="match status" value="1"/>
</dbReference>
<dbReference type="InterPro" id="IPR016064">
    <property type="entry name" value="NAD/diacylglycerol_kinase_sf"/>
</dbReference>
<dbReference type="RefSeq" id="WP_184682758.1">
    <property type="nucleotide sequence ID" value="NZ_JACHLL010000003.1"/>
</dbReference>
<evidence type="ECO:0000256" key="1">
    <source>
        <dbReference type="ARBA" id="ARBA00022490"/>
    </source>
</evidence>
<organism evidence="2 3">
    <name type="scientific">Pseudomonas fluvialis</name>
    <dbReference type="NCBI Taxonomy" id="1793966"/>
    <lineage>
        <taxon>Bacteria</taxon>
        <taxon>Pseudomonadati</taxon>
        <taxon>Pseudomonadota</taxon>
        <taxon>Gammaproteobacteria</taxon>
        <taxon>Pseudomonadales</taxon>
        <taxon>Pseudomonadaceae</taxon>
        <taxon>Pseudomonas</taxon>
    </lineage>
</organism>
<evidence type="ECO:0000313" key="3">
    <source>
        <dbReference type="Proteomes" id="UP000557193"/>
    </source>
</evidence>
<gene>
    <name evidence="2" type="ORF">HNP49_001928</name>
</gene>
<reference evidence="2 3" key="1">
    <citation type="submission" date="2020-08" db="EMBL/GenBank/DDBJ databases">
        <title>Functional genomics of gut bacteria from endangered species of beetles.</title>
        <authorList>
            <person name="Carlos-Shanley C."/>
        </authorList>
    </citation>
    <scope>NUCLEOTIDE SEQUENCE [LARGE SCALE GENOMIC DNA]</scope>
    <source>
        <strain evidence="2 3">S00202</strain>
    </source>
</reference>
<protein>
    <submittedName>
        <fullName evidence="2">Putative polyphosphate/ATP-dependent NAD kinase</fullName>
    </submittedName>
</protein>
<dbReference type="Gene3D" id="3.40.50.10330">
    <property type="entry name" value="Probable inorganic polyphosphate/atp-NAD kinase, domain 1"/>
    <property type="match status" value="1"/>
</dbReference>
<keyword evidence="2" id="KW-0808">Transferase</keyword>
<dbReference type="InterPro" id="IPR039065">
    <property type="entry name" value="AcoX-like"/>
</dbReference>
<dbReference type="InterPro" id="IPR011386">
    <property type="entry name" value="Put_ATP-NAD_kin"/>
</dbReference>
<dbReference type="InterPro" id="IPR017438">
    <property type="entry name" value="ATP-NAD_kinase_N"/>
</dbReference>
<keyword evidence="1" id="KW-0963">Cytoplasm</keyword>
<dbReference type="Proteomes" id="UP000557193">
    <property type="component" value="Unassembled WGS sequence"/>
</dbReference>
<keyword evidence="3" id="KW-1185">Reference proteome</keyword>
<dbReference type="Pfam" id="PF01513">
    <property type="entry name" value="NAD_kinase"/>
    <property type="match status" value="1"/>
</dbReference>
<accession>A0A7X0BTW3</accession>
<sequence>MTAFRLGLIINPLAGLGGPAALKGSDGVATEALARGSEPRASERTRLALQCLLPLRERLQFLTFPGAMGADLLRELGFAYQVLGSLNDAATSAEDTKQAVQRLQEAGCALILFAGGDGTARDVCSVVREGQPVLGIPAGVKIHSGVYAISPRAAGELAARLVEGGLVRLASGEVRDLDEAALREGRVAARWYGELTVPEEGHFMQQTKQAGMESEELVLLELADWLQDSMEDGVRYVFGPGSTLHGLAQNLGLETTLLGVDVIENGQVLARDVTEAQLFELVEGHPSRLLVTAIGGQGHILGRGNQQISPRVVRAIGLDHLRVVATKRKLGTLQGRPLLVDSGDPVLDDSFPAAVRVWAGYKEELLYPLGWAAGSMQP</sequence>